<accession>A0A834MCH7</accession>
<keyword evidence="2" id="KW-1185">Reference proteome</keyword>
<evidence type="ECO:0000313" key="2">
    <source>
        <dbReference type="Proteomes" id="UP000625711"/>
    </source>
</evidence>
<name>A0A834MCH7_RHYFE</name>
<dbReference type="AlphaFoldDB" id="A0A834MCH7"/>
<gene>
    <name evidence="1" type="ORF">GWI33_012431</name>
</gene>
<comment type="caution">
    <text evidence="1">The sequence shown here is derived from an EMBL/GenBank/DDBJ whole genome shotgun (WGS) entry which is preliminary data.</text>
</comment>
<dbReference type="Proteomes" id="UP000625711">
    <property type="component" value="Unassembled WGS sequence"/>
</dbReference>
<sequence length="70" mass="8077">MRCLHEVGSDNNKVFYMFIGLKWKPFNVSPGGSLRGSFDVDRHAPNPIRRMQEPLALRQKTHTVIIPKED</sequence>
<proteinExistence type="predicted"/>
<dbReference type="EMBL" id="JAACXV010011876">
    <property type="protein sequence ID" value="KAF7274905.1"/>
    <property type="molecule type" value="Genomic_DNA"/>
</dbReference>
<evidence type="ECO:0000313" key="1">
    <source>
        <dbReference type="EMBL" id="KAF7274905.1"/>
    </source>
</evidence>
<organism evidence="1 2">
    <name type="scientific">Rhynchophorus ferrugineus</name>
    <name type="common">Red palm weevil</name>
    <name type="synonym">Curculio ferrugineus</name>
    <dbReference type="NCBI Taxonomy" id="354439"/>
    <lineage>
        <taxon>Eukaryota</taxon>
        <taxon>Metazoa</taxon>
        <taxon>Ecdysozoa</taxon>
        <taxon>Arthropoda</taxon>
        <taxon>Hexapoda</taxon>
        <taxon>Insecta</taxon>
        <taxon>Pterygota</taxon>
        <taxon>Neoptera</taxon>
        <taxon>Endopterygota</taxon>
        <taxon>Coleoptera</taxon>
        <taxon>Polyphaga</taxon>
        <taxon>Cucujiformia</taxon>
        <taxon>Curculionidae</taxon>
        <taxon>Dryophthorinae</taxon>
        <taxon>Rhynchophorus</taxon>
    </lineage>
</organism>
<reference evidence="1" key="1">
    <citation type="submission" date="2020-08" db="EMBL/GenBank/DDBJ databases">
        <title>Genome sequencing and assembly of the red palm weevil Rhynchophorus ferrugineus.</title>
        <authorList>
            <person name="Dias G.B."/>
            <person name="Bergman C.M."/>
            <person name="Manee M."/>
        </authorList>
    </citation>
    <scope>NUCLEOTIDE SEQUENCE</scope>
    <source>
        <strain evidence="1">AA-2017</strain>
        <tissue evidence="1">Whole larva</tissue>
    </source>
</reference>
<protein>
    <submittedName>
        <fullName evidence="1">Uncharacterized protein</fullName>
    </submittedName>
</protein>